<evidence type="ECO:0000313" key="3">
    <source>
        <dbReference type="Proteomes" id="UP000799324"/>
    </source>
</evidence>
<reference evidence="2" key="1">
    <citation type="journal article" date="2020" name="Stud. Mycol.">
        <title>101 Dothideomycetes genomes: a test case for predicting lifestyles and emergence of pathogens.</title>
        <authorList>
            <person name="Haridas S."/>
            <person name="Albert R."/>
            <person name="Binder M."/>
            <person name="Bloem J."/>
            <person name="Labutti K."/>
            <person name="Salamov A."/>
            <person name="Andreopoulos B."/>
            <person name="Baker S."/>
            <person name="Barry K."/>
            <person name="Bills G."/>
            <person name="Bluhm B."/>
            <person name="Cannon C."/>
            <person name="Castanera R."/>
            <person name="Culley D."/>
            <person name="Daum C."/>
            <person name="Ezra D."/>
            <person name="Gonzalez J."/>
            <person name="Henrissat B."/>
            <person name="Kuo A."/>
            <person name="Liang C."/>
            <person name="Lipzen A."/>
            <person name="Lutzoni F."/>
            <person name="Magnuson J."/>
            <person name="Mondo S."/>
            <person name="Nolan M."/>
            <person name="Ohm R."/>
            <person name="Pangilinan J."/>
            <person name="Park H.-J."/>
            <person name="Ramirez L."/>
            <person name="Alfaro M."/>
            <person name="Sun H."/>
            <person name="Tritt A."/>
            <person name="Yoshinaga Y."/>
            <person name="Zwiers L.-H."/>
            <person name="Turgeon B."/>
            <person name="Goodwin S."/>
            <person name="Spatafora J."/>
            <person name="Crous P."/>
            <person name="Grigoriev I."/>
        </authorList>
    </citation>
    <scope>NUCLEOTIDE SEQUENCE</scope>
    <source>
        <strain evidence="2">CBS 122681</strain>
    </source>
</reference>
<dbReference type="Proteomes" id="UP000799324">
    <property type="component" value="Unassembled WGS sequence"/>
</dbReference>
<feature type="compositionally biased region" description="Basic and acidic residues" evidence="1">
    <location>
        <begin position="447"/>
        <end position="456"/>
    </location>
</feature>
<feature type="region of interest" description="Disordered" evidence="1">
    <location>
        <begin position="371"/>
        <end position="407"/>
    </location>
</feature>
<dbReference type="OrthoDB" id="5422351at2759"/>
<dbReference type="AlphaFoldDB" id="A0A6A6TJ20"/>
<feature type="region of interest" description="Disordered" evidence="1">
    <location>
        <begin position="521"/>
        <end position="546"/>
    </location>
</feature>
<protein>
    <submittedName>
        <fullName evidence="2">Uncharacterized protein</fullName>
    </submittedName>
</protein>
<feature type="region of interest" description="Disordered" evidence="1">
    <location>
        <begin position="117"/>
        <end position="147"/>
    </location>
</feature>
<accession>A0A6A6TJ20</accession>
<proteinExistence type="predicted"/>
<dbReference type="PANTHER" id="PTHR40625:SF1">
    <property type="entry name" value="AMP-ACTIVATED PROTEIN KINASE GLYCOGEN-BINDING DOMAIN-CONTAINING PROTEIN"/>
    <property type="match status" value="1"/>
</dbReference>
<dbReference type="PANTHER" id="PTHR40625">
    <property type="entry name" value="GTP-BINDING PROTEIN ESDC-RELATED"/>
    <property type="match status" value="1"/>
</dbReference>
<evidence type="ECO:0000313" key="2">
    <source>
        <dbReference type="EMBL" id="KAF2660025.1"/>
    </source>
</evidence>
<sequence>MDSTTLFTFMFDCPVAARTVELLGSWDNFSRPYQLKRDVRRSPDTWTGCFTFQNIICDGDFSDTSKRREGALKQAGTYWYYYKINDDEEHHNISEPSTTSCPLLPGQPVNVLEVPMESSCRSGSPSGDSFTRNPDDRYLNPVPPKPLPSPRLGDLCKELYAVPMHGLDTPRSATYPSTARSLTPIIGRHARSASSSPYIPSNSVLADFKGIKEKLVASTRTTPRHRGRSPHRNVKELQISAPTLVSTTAEDMQLVALPSQSARQSPSPLPMRLAAKRREFSPLSSHPVDVARDCHVELEQLKKLGPSRPHTDGEAVAMPVLETVPGRIRANSADTRRTRQYYVFPNEPWITSPRLHLDSSAEIEKTPVLERPSSALAPLNASEERPISRNGEVQSSTFRTSPLDKDLPPLPRFLVPAPLFACNDVSPSPKLNDHATEAEGSVDVIEDDQKTPEPLERSSQFSTISGASTTFGSWVSEEGIAHSPTMTSLTSVSSDAGSPCRLSGHFTHGEQIYKYAEDDELDSTAENSNESDPFVNQPRNSRGPPLLRIPVPSFGPDLFQLDLQRPRSMSNRQTACYGVSGFQGYSLPQDATTSQATITKTSSPPAEPTIANERLSAVSQLDKLMSDFGFLGEAVL</sequence>
<feature type="compositionally biased region" description="Polar residues" evidence="1">
    <location>
        <begin position="391"/>
        <end position="400"/>
    </location>
</feature>
<dbReference type="EMBL" id="MU004302">
    <property type="protein sequence ID" value="KAF2660025.1"/>
    <property type="molecule type" value="Genomic_DNA"/>
</dbReference>
<evidence type="ECO:0000256" key="1">
    <source>
        <dbReference type="SAM" id="MobiDB-lite"/>
    </source>
</evidence>
<feature type="region of interest" description="Disordered" evidence="1">
    <location>
        <begin position="428"/>
        <end position="463"/>
    </location>
</feature>
<organism evidence="2 3">
    <name type="scientific">Lophiostoma macrostomum CBS 122681</name>
    <dbReference type="NCBI Taxonomy" id="1314788"/>
    <lineage>
        <taxon>Eukaryota</taxon>
        <taxon>Fungi</taxon>
        <taxon>Dikarya</taxon>
        <taxon>Ascomycota</taxon>
        <taxon>Pezizomycotina</taxon>
        <taxon>Dothideomycetes</taxon>
        <taxon>Pleosporomycetidae</taxon>
        <taxon>Pleosporales</taxon>
        <taxon>Lophiostomataceae</taxon>
        <taxon>Lophiostoma</taxon>
    </lineage>
</organism>
<name>A0A6A6TJ20_9PLEO</name>
<gene>
    <name evidence="2" type="ORF">K491DRAFT_675062</name>
</gene>
<feature type="compositionally biased region" description="Low complexity" evidence="1">
    <location>
        <begin position="118"/>
        <end position="129"/>
    </location>
</feature>
<keyword evidence="3" id="KW-1185">Reference proteome</keyword>